<protein>
    <recommendedName>
        <fullName evidence="3">HTH cro/C1-type domain-containing protein</fullName>
    </recommendedName>
</protein>
<gene>
    <name evidence="1" type="ORF">ORQ98_24700</name>
</gene>
<reference evidence="1 2" key="1">
    <citation type="submission" date="2022-11" db="EMBL/GenBank/DDBJ databases">
        <title>Spartinivicinus poritis sp. nov., isolated from scleractinian coral Porites lutea.</title>
        <authorList>
            <person name="Zhang G."/>
            <person name="Cai L."/>
            <person name="Wei Q."/>
        </authorList>
    </citation>
    <scope>NUCLEOTIDE SEQUENCE [LARGE SCALE GENOMIC DNA]</scope>
    <source>
        <strain evidence="1 2">A2-2</strain>
    </source>
</reference>
<dbReference type="RefSeq" id="WP_274691478.1">
    <property type="nucleotide sequence ID" value="NZ_JAPMOU010000053.1"/>
</dbReference>
<dbReference type="EMBL" id="JAPMOU010000053">
    <property type="protein sequence ID" value="MDE1465167.1"/>
    <property type="molecule type" value="Genomic_DNA"/>
</dbReference>
<dbReference type="InterPro" id="IPR001387">
    <property type="entry name" value="Cro/C1-type_HTH"/>
</dbReference>
<dbReference type="InterPro" id="IPR010982">
    <property type="entry name" value="Lambda_DNA-bd_dom_sf"/>
</dbReference>
<evidence type="ECO:0000313" key="2">
    <source>
        <dbReference type="Proteomes" id="UP001528823"/>
    </source>
</evidence>
<evidence type="ECO:0000313" key="1">
    <source>
        <dbReference type="EMBL" id="MDE1465167.1"/>
    </source>
</evidence>
<dbReference type="Gene3D" id="1.10.260.40">
    <property type="entry name" value="lambda repressor-like DNA-binding domains"/>
    <property type="match status" value="1"/>
</dbReference>
<dbReference type="SUPFAM" id="SSF47413">
    <property type="entry name" value="lambda repressor-like DNA-binding domains"/>
    <property type="match status" value="1"/>
</dbReference>
<accession>A0ABT5UFS9</accession>
<dbReference type="CDD" id="cd00093">
    <property type="entry name" value="HTH_XRE"/>
    <property type="match status" value="1"/>
</dbReference>
<sequence length="214" mass="24273">MESNEFSDRLREVMRARGITYSVLAREAGINILKLFQISSRGFQKYIGQVKKIAKVLDVSDTWLITGLGQAEQKITKNDVLHYDNFIIQLPVYDWDVVVTASSKLTKNQSSNEAIHYLVQDNQTDIDDYLAVRVTKEFISFLPKGGLLILRYLHNNQYPEDTLVVDKGIHGITLSKASIIQGRSKLIPILFHPHTHIGANRNSFTAVVLSIIYK</sequence>
<dbReference type="Proteomes" id="UP001528823">
    <property type="component" value="Unassembled WGS sequence"/>
</dbReference>
<keyword evidence="2" id="KW-1185">Reference proteome</keyword>
<organism evidence="1 2">
    <name type="scientific">Spartinivicinus poritis</name>
    <dbReference type="NCBI Taxonomy" id="2994640"/>
    <lineage>
        <taxon>Bacteria</taxon>
        <taxon>Pseudomonadati</taxon>
        <taxon>Pseudomonadota</taxon>
        <taxon>Gammaproteobacteria</taxon>
        <taxon>Oceanospirillales</taxon>
        <taxon>Zooshikellaceae</taxon>
        <taxon>Spartinivicinus</taxon>
    </lineage>
</organism>
<proteinExistence type="predicted"/>
<comment type="caution">
    <text evidence="1">The sequence shown here is derived from an EMBL/GenBank/DDBJ whole genome shotgun (WGS) entry which is preliminary data.</text>
</comment>
<name>A0ABT5UFS9_9GAMM</name>
<evidence type="ECO:0008006" key="3">
    <source>
        <dbReference type="Google" id="ProtNLM"/>
    </source>
</evidence>